<gene>
    <name evidence="1" type="ORF">RRG08_063364</name>
</gene>
<sequence length="87" mass="8967">MLRPPSPHDSASSSFGAASTVFTPLTLPGPQGSHTHELQYSTKAVSPESSCNVLYPPTGAVELSASGQNSDCVGSSHACLHLTRSDL</sequence>
<dbReference type="Proteomes" id="UP001283361">
    <property type="component" value="Unassembled WGS sequence"/>
</dbReference>
<comment type="caution">
    <text evidence="1">The sequence shown here is derived from an EMBL/GenBank/DDBJ whole genome shotgun (WGS) entry which is preliminary data.</text>
</comment>
<name>A0AAE1B2F5_9GAST</name>
<protein>
    <submittedName>
        <fullName evidence="1">Uncharacterized protein</fullName>
    </submittedName>
</protein>
<proteinExistence type="predicted"/>
<dbReference type="EMBL" id="JAWDGP010000692">
    <property type="protein sequence ID" value="KAK3798352.1"/>
    <property type="molecule type" value="Genomic_DNA"/>
</dbReference>
<accession>A0AAE1B2F5</accession>
<evidence type="ECO:0000313" key="1">
    <source>
        <dbReference type="EMBL" id="KAK3798352.1"/>
    </source>
</evidence>
<organism evidence="1 2">
    <name type="scientific">Elysia crispata</name>
    <name type="common">lettuce slug</name>
    <dbReference type="NCBI Taxonomy" id="231223"/>
    <lineage>
        <taxon>Eukaryota</taxon>
        <taxon>Metazoa</taxon>
        <taxon>Spiralia</taxon>
        <taxon>Lophotrochozoa</taxon>
        <taxon>Mollusca</taxon>
        <taxon>Gastropoda</taxon>
        <taxon>Heterobranchia</taxon>
        <taxon>Euthyneura</taxon>
        <taxon>Panpulmonata</taxon>
        <taxon>Sacoglossa</taxon>
        <taxon>Placobranchoidea</taxon>
        <taxon>Plakobranchidae</taxon>
        <taxon>Elysia</taxon>
    </lineage>
</organism>
<reference evidence="1" key="1">
    <citation type="journal article" date="2023" name="G3 (Bethesda)">
        <title>A reference genome for the long-term kleptoplast-retaining sea slug Elysia crispata morphotype clarki.</title>
        <authorList>
            <person name="Eastman K.E."/>
            <person name="Pendleton A.L."/>
            <person name="Shaikh M.A."/>
            <person name="Suttiyut T."/>
            <person name="Ogas R."/>
            <person name="Tomko P."/>
            <person name="Gavelis G."/>
            <person name="Widhalm J.R."/>
            <person name="Wisecaver J.H."/>
        </authorList>
    </citation>
    <scope>NUCLEOTIDE SEQUENCE</scope>
    <source>
        <strain evidence="1">ECLA1</strain>
    </source>
</reference>
<keyword evidence="2" id="KW-1185">Reference proteome</keyword>
<dbReference type="AlphaFoldDB" id="A0AAE1B2F5"/>
<evidence type="ECO:0000313" key="2">
    <source>
        <dbReference type="Proteomes" id="UP001283361"/>
    </source>
</evidence>